<dbReference type="InterPro" id="IPR013083">
    <property type="entry name" value="Znf_RING/FYVE/PHD"/>
</dbReference>
<keyword evidence="5" id="KW-0472">Membrane</keyword>
<evidence type="ECO:0000256" key="1">
    <source>
        <dbReference type="ARBA" id="ARBA00022723"/>
    </source>
</evidence>
<keyword evidence="2 4" id="KW-0863">Zinc-finger</keyword>
<dbReference type="eggNOG" id="KOG0800">
    <property type="taxonomic scope" value="Eukaryota"/>
</dbReference>
<dbReference type="InterPro" id="IPR001841">
    <property type="entry name" value="Znf_RING"/>
</dbReference>
<sequence>MGALAKLLSYPDKILAVFFLEALPEILRLLVLAICVVWKYYKLINTNYKYKSRMKKKTSKFTTRANSSLGECAICLSEFEEGEEGMEVVECKHAFHKHCLEKWIQGYKATCPLCRSLVVPEVILAEYQRMQVEREDSWIEKEMALILLNALDGRSCNGYF</sequence>
<dbReference type="InterPro" id="IPR011016">
    <property type="entry name" value="Znf_RING-CH"/>
</dbReference>
<keyword evidence="5" id="KW-1133">Transmembrane helix</keyword>
<keyword evidence="3" id="KW-0862">Zinc</keyword>
<evidence type="ECO:0000256" key="4">
    <source>
        <dbReference type="PROSITE-ProRule" id="PRU00175"/>
    </source>
</evidence>
<dbReference type="SMART" id="SM00184">
    <property type="entry name" value="RING"/>
    <property type="match status" value="1"/>
</dbReference>
<dbReference type="SUPFAM" id="SSF57850">
    <property type="entry name" value="RING/U-box"/>
    <property type="match status" value="1"/>
</dbReference>
<evidence type="ECO:0000313" key="7">
    <source>
        <dbReference type="EMBL" id="EYU43572.1"/>
    </source>
</evidence>
<dbReference type="GO" id="GO:0008270">
    <property type="term" value="F:zinc ion binding"/>
    <property type="evidence" value="ECO:0007669"/>
    <property type="project" value="UniProtKB-KW"/>
</dbReference>
<gene>
    <name evidence="7" type="ORF">MIMGU_mgv1a022721mg</name>
</gene>
<name>A0A022RST0_ERYGU</name>
<organism evidence="7 8">
    <name type="scientific">Erythranthe guttata</name>
    <name type="common">Yellow monkey flower</name>
    <name type="synonym">Mimulus guttatus</name>
    <dbReference type="NCBI Taxonomy" id="4155"/>
    <lineage>
        <taxon>Eukaryota</taxon>
        <taxon>Viridiplantae</taxon>
        <taxon>Streptophyta</taxon>
        <taxon>Embryophyta</taxon>
        <taxon>Tracheophyta</taxon>
        <taxon>Spermatophyta</taxon>
        <taxon>Magnoliopsida</taxon>
        <taxon>eudicotyledons</taxon>
        <taxon>Gunneridae</taxon>
        <taxon>Pentapetalae</taxon>
        <taxon>asterids</taxon>
        <taxon>lamiids</taxon>
        <taxon>Lamiales</taxon>
        <taxon>Phrymaceae</taxon>
        <taxon>Erythranthe</taxon>
    </lineage>
</organism>
<dbReference type="Gene3D" id="3.30.40.10">
    <property type="entry name" value="Zinc/RING finger domain, C3HC4 (zinc finger)"/>
    <property type="match status" value="1"/>
</dbReference>
<dbReference type="Pfam" id="PF13639">
    <property type="entry name" value="zf-RING_2"/>
    <property type="match status" value="1"/>
</dbReference>
<dbReference type="OrthoDB" id="8062037at2759"/>
<dbReference type="KEGG" id="egt:105951012"/>
<reference evidence="7 8" key="1">
    <citation type="journal article" date="2013" name="Proc. Natl. Acad. Sci. U.S.A.">
        <title>Fine-scale variation in meiotic recombination in Mimulus inferred from population shotgun sequencing.</title>
        <authorList>
            <person name="Hellsten U."/>
            <person name="Wright K.M."/>
            <person name="Jenkins J."/>
            <person name="Shu S."/>
            <person name="Yuan Y."/>
            <person name="Wessler S.R."/>
            <person name="Schmutz J."/>
            <person name="Willis J.H."/>
            <person name="Rokhsar D.S."/>
        </authorList>
    </citation>
    <scope>NUCLEOTIDE SEQUENCE [LARGE SCALE GENOMIC DNA]</scope>
    <source>
        <strain evidence="8">cv. DUN x IM62</strain>
    </source>
</reference>
<protein>
    <recommendedName>
        <fullName evidence="6">RING-type domain-containing protein</fullName>
    </recommendedName>
</protein>
<dbReference type="EMBL" id="KI630241">
    <property type="protein sequence ID" value="EYU43572.1"/>
    <property type="molecule type" value="Genomic_DNA"/>
</dbReference>
<evidence type="ECO:0000256" key="3">
    <source>
        <dbReference type="ARBA" id="ARBA00022833"/>
    </source>
</evidence>
<dbReference type="PhylomeDB" id="A0A022RST0"/>
<keyword evidence="5" id="KW-0812">Transmembrane</keyword>
<feature type="domain" description="RING-type" evidence="6">
    <location>
        <begin position="72"/>
        <end position="115"/>
    </location>
</feature>
<dbReference type="OMA" id="LNCSSCW"/>
<keyword evidence="1" id="KW-0479">Metal-binding</keyword>
<feature type="transmembrane region" description="Helical" evidence="5">
    <location>
        <begin position="14"/>
        <end position="41"/>
    </location>
</feature>
<accession>A0A022RST0</accession>
<evidence type="ECO:0000313" key="8">
    <source>
        <dbReference type="Proteomes" id="UP000030748"/>
    </source>
</evidence>
<proteinExistence type="predicted"/>
<evidence type="ECO:0000256" key="2">
    <source>
        <dbReference type="ARBA" id="ARBA00022771"/>
    </source>
</evidence>
<evidence type="ECO:0000256" key="5">
    <source>
        <dbReference type="SAM" id="Phobius"/>
    </source>
</evidence>
<evidence type="ECO:0000259" key="6">
    <source>
        <dbReference type="PROSITE" id="PS50089"/>
    </source>
</evidence>
<dbReference type="PANTHER" id="PTHR47662:SF2">
    <property type="entry name" value="RING-H2 FINGER PROTEIN ATL57-LIKE"/>
    <property type="match status" value="1"/>
</dbReference>
<dbReference type="PANTHER" id="PTHR47662">
    <property type="entry name" value="RING-TYPE DOMAIN-CONTAINING PROTEIN"/>
    <property type="match status" value="1"/>
</dbReference>
<dbReference type="Proteomes" id="UP000030748">
    <property type="component" value="Unassembled WGS sequence"/>
</dbReference>
<dbReference type="PROSITE" id="PS50089">
    <property type="entry name" value="ZF_RING_2"/>
    <property type="match status" value="1"/>
</dbReference>
<keyword evidence="8" id="KW-1185">Reference proteome</keyword>
<dbReference type="SMART" id="SM00744">
    <property type="entry name" value="RINGv"/>
    <property type="match status" value="1"/>
</dbReference>
<dbReference type="AlphaFoldDB" id="A0A022RST0"/>